<organism evidence="1 2">
    <name type="scientific">Caerostris extrusa</name>
    <name type="common">Bark spider</name>
    <name type="synonym">Caerostris bankana</name>
    <dbReference type="NCBI Taxonomy" id="172846"/>
    <lineage>
        <taxon>Eukaryota</taxon>
        <taxon>Metazoa</taxon>
        <taxon>Ecdysozoa</taxon>
        <taxon>Arthropoda</taxon>
        <taxon>Chelicerata</taxon>
        <taxon>Arachnida</taxon>
        <taxon>Araneae</taxon>
        <taxon>Araneomorphae</taxon>
        <taxon>Entelegynae</taxon>
        <taxon>Araneoidea</taxon>
        <taxon>Araneidae</taxon>
        <taxon>Caerostris</taxon>
    </lineage>
</organism>
<name>A0AAV4TPZ8_CAEEX</name>
<gene>
    <name evidence="1" type="ORF">CEXT_53851</name>
</gene>
<dbReference type="AlphaFoldDB" id="A0AAV4TPZ8"/>
<proteinExistence type="predicted"/>
<accession>A0AAV4TPZ8</accession>
<comment type="caution">
    <text evidence="1">The sequence shown here is derived from an EMBL/GenBank/DDBJ whole genome shotgun (WGS) entry which is preliminary data.</text>
</comment>
<sequence>MQWYTNDELADMCLVYGIVGAMDDSLNEFYRERFPQEASTAPQLGLDLFLWEDLKATTCHDLVESEMVLMTIVCPAITIKENPGVIDRAHSTLCPTLRPSCHTCSVSANFKLLL</sequence>
<evidence type="ECO:0000313" key="1">
    <source>
        <dbReference type="EMBL" id="GIY48638.1"/>
    </source>
</evidence>
<protein>
    <submittedName>
        <fullName evidence="1">Uncharacterized protein</fullName>
    </submittedName>
</protein>
<keyword evidence="2" id="KW-1185">Reference proteome</keyword>
<dbReference type="EMBL" id="BPLR01011739">
    <property type="protein sequence ID" value="GIY48638.1"/>
    <property type="molecule type" value="Genomic_DNA"/>
</dbReference>
<reference evidence="1 2" key="1">
    <citation type="submission" date="2021-06" db="EMBL/GenBank/DDBJ databases">
        <title>Caerostris extrusa draft genome.</title>
        <authorList>
            <person name="Kono N."/>
            <person name="Arakawa K."/>
        </authorList>
    </citation>
    <scope>NUCLEOTIDE SEQUENCE [LARGE SCALE GENOMIC DNA]</scope>
</reference>
<evidence type="ECO:0000313" key="2">
    <source>
        <dbReference type="Proteomes" id="UP001054945"/>
    </source>
</evidence>
<dbReference type="Proteomes" id="UP001054945">
    <property type="component" value="Unassembled WGS sequence"/>
</dbReference>